<organism evidence="2 3">
    <name type="scientific">Choiromyces venosus 120613-1</name>
    <dbReference type="NCBI Taxonomy" id="1336337"/>
    <lineage>
        <taxon>Eukaryota</taxon>
        <taxon>Fungi</taxon>
        <taxon>Dikarya</taxon>
        <taxon>Ascomycota</taxon>
        <taxon>Pezizomycotina</taxon>
        <taxon>Pezizomycetes</taxon>
        <taxon>Pezizales</taxon>
        <taxon>Tuberaceae</taxon>
        <taxon>Choiromyces</taxon>
    </lineage>
</organism>
<protein>
    <submittedName>
        <fullName evidence="2">Uncharacterized protein</fullName>
    </submittedName>
</protein>
<keyword evidence="3" id="KW-1185">Reference proteome</keyword>
<feature type="region of interest" description="Disordered" evidence="1">
    <location>
        <begin position="1"/>
        <end position="64"/>
    </location>
</feature>
<name>A0A3N4IW05_9PEZI</name>
<dbReference type="EMBL" id="ML120527">
    <property type="protein sequence ID" value="RPA90393.1"/>
    <property type="molecule type" value="Genomic_DNA"/>
</dbReference>
<evidence type="ECO:0000256" key="1">
    <source>
        <dbReference type="SAM" id="MobiDB-lite"/>
    </source>
</evidence>
<accession>A0A3N4IW05</accession>
<gene>
    <name evidence="2" type="ORF">L873DRAFT_1795507</name>
</gene>
<proteinExistence type="predicted"/>
<dbReference type="Proteomes" id="UP000276215">
    <property type="component" value="Unassembled WGS sequence"/>
</dbReference>
<dbReference type="OrthoDB" id="3737666at2759"/>
<feature type="compositionally biased region" description="Polar residues" evidence="1">
    <location>
        <begin position="1"/>
        <end position="21"/>
    </location>
</feature>
<evidence type="ECO:0000313" key="3">
    <source>
        <dbReference type="Proteomes" id="UP000276215"/>
    </source>
</evidence>
<reference evidence="2 3" key="1">
    <citation type="journal article" date="2018" name="Nat. Ecol. Evol.">
        <title>Pezizomycetes genomes reveal the molecular basis of ectomycorrhizal truffle lifestyle.</title>
        <authorList>
            <person name="Murat C."/>
            <person name="Payen T."/>
            <person name="Noel B."/>
            <person name="Kuo A."/>
            <person name="Morin E."/>
            <person name="Chen J."/>
            <person name="Kohler A."/>
            <person name="Krizsan K."/>
            <person name="Balestrini R."/>
            <person name="Da Silva C."/>
            <person name="Montanini B."/>
            <person name="Hainaut M."/>
            <person name="Levati E."/>
            <person name="Barry K.W."/>
            <person name="Belfiori B."/>
            <person name="Cichocki N."/>
            <person name="Clum A."/>
            <person name="Dockter R.B."/>
            <person name="Fauchery L."/>
            <person name="Guy J."/>
            <person name="Iotti M."/>
            <person name="Le Tacon F."/>
            <person name="Lindquist E.A."/>
            <person name="Lipzen A."/>
            <person name="Malagnac F."/>
            <person name="Mello A."/>
            <person name="Molinier V."/>
            <person name="Miyauchi S."/>
            <person name="Poulain J."/>
            <person name="Riccioni C."/>
            <person name="Rubini A."/>
            <person name="Sitrit Y."/>
            <person name="Splivallo R."/>
            <person name="Traeger S."/>
            <person name="Wang M."/>
            <person name="Zifcakova L."/>
            <person name="Wipf D."/>
            <person name="Zambonelli A."/>
            <person name="Paolocci F."/>
            <person name="Nowrousian M."/>
            <person name="Ottonello S."/>
            <person name="Baldrian P."/>
            <person name="Spatafora J.W."/>
            <person name="Henrissat B."/>
            <person name="Nagy L.G."/>
            <person name="Aury J.M."/>
            <person name="Wincker P."/>
            <person name="Grigoriev I.V."/>
            <person name="Bonfante P."/>
            <person name="Martin F.M."/>
        </authorList>
    </citation>
    <scope>NUCLEOTIDE SEQUENCE [LARGE SCALE GENOMIC DNA]</scope>
    <source>
        <strain evidence="2 3">120613-1</strain>
    </source>
</reference>
<evidence type="ECO:0000313" key="2">
    <source>
        <dbReference type="EMBL" id="RPA90393.1"/>
    </source>
</evidence>
<dbReference type="AlphaFoldDB" id="A0A3N4IW05"/>
<sequence>MAPESTSAPAQQPAPSYTPAPTSVGAPSWATVVRKGKWRTPTAQKHAMAAKPPSPANAPAPTKVITMRERRLVIKCDGSPLTPTAMELQDTINGALSSSYIQTISSQEATLPSLPWKQSRQPHSTARPLPSSTLSLVQLLSPWIYRPHNSWSTASPLLTP</sequence>